<feature type="region of interest" description="Disordered" evidence="1">
    <location>
        <begin position="283"/>
        <end position="303"/>
    </location>
</feature>
<sequence>MSHSSSSATQPLSDILPWGNPLTVVNTGAASSDSVPSRSSNSSSTVVVEDDRSLLVTDATSTDGRFVLHTLALQFLSSRYSFYNPRRQDDAFDTTASSVVGDGDGSVRKSNTTMEGAVLWISCAPIADRQIMMGLRKALQHNLGGSGGSDVGTSGVGKGSSSSAAHGQGGSIGNSSCGPIHIISLPLELADAALSHHDGDENPFSHEVYLKVLHRRIVHWIKYRELIHLDRQDQQQKQDEEVYATLGPRLIICDNVTTLGSLVGDRLANSFLSSVRSSIRKHSKRRSSLSNLNTTTSGATTEKEDCTAHNTTITTINLFVTHASSPDDGGLYNLDGNDSSSMGGQKLRSEYSRLLRPWLGFGSGKSNNNMDGDDRTTSISQLEEQCNYLSLPPDSVPSFLYRSGLYEVVDGIVDVSPLQSGFARDVLGRVAFVPTWSGQGWWGKARAGNASNKEDIDGAYASLCVNYRCDDSGVRIMRLRSR</sequence>
<dbReference type="EMBL" id="JALLBG020000196">
    <property type="protein sequence ID" value="KAL3759838.1"/>
    <property type="molecule type" value="Genomic_DNA"/>
</dbReference>
<evidence type="ECO:0000256" key="1">
    <source>
        <dbReference type="SAM" id="MobiDB-lite"/>
    </source>
</evidence>
<feature type="region of interest" description="Disordered" evidence="1">
    <location>
        <begin position="144"/>
        <end position="171"/>
    </location>
</feature>
<evidence type="ECO:0000313" key="2">
    <source>
        <dbReference type="EMBL" id="KAL3759838.1"/>
    </source>
</evidence>
<feature type="compositionally biased region" description="Low complexity" evidence="1">
    <location>
        <begin position="288"/>
        <end position="297"/>
    </location>
</feature>
<keyword evidence="3" id="KW-1185">Reference proteome</keyword>
<name>A0ABD3M7Y2_9STRA</name>
<accession>A0ABD3M7Y2</accession>
<organism evidence="2 3">
    <name type="scientific">Discostella pseudostelligera</name>
    <dbReference type="NCBI Taxonomy" id="259834"/>
    <lineage>
        <taxon>Eukaryota</taxon>
        <taxon>Sar</taxon>
        <taxon>Stramenopiles</taxon>
        <taxon>Ochrophyta</taxon>
        <taxon>Bacillariophyta</taxon>
        <taxon>Coscinodiscophyceae</taxon>
        <taxon>Thalassiosirophycidae</taxon>
        <taxon>Stephanodiscales</taxon>
        <taxon>Stephanodiscaceae</taxon>
        <taxon>Discostella</taxon>
    </lineage>
</organism>
<gene>
    <name evidence="2" type="ORF">ACHAWU_007582</name>
</gene>
<proteinExistence type="predicted"/>
<feature type="compositionally biased region" description="Gly residues" evidence="1">
    <location>
        <begin position="144"/>
        <end position="158"/>
    </location>
</feature>
<protein>
    <submittedName>
        <fullName evidence="2">Uncharacterized protein</fullName>
    </submittedName>
</protein>
<dbReference type="AlphaFoldDB" id="A0ABD3M7Y2"/>
<evidence type="ECO:0000313" key="3">
    <source>
        <dbReference type="Proteomes" id="UP001530293"/>
    </source>
</evidence>
<dbReference type="Proteomes" id="UP001530293">
    <property type="component" value="Unassembled WGS sequence"/>
</dbReference>
<reference evidence="2 3" key="1">
    <citation type="submission" date="2024-10" db="EMBL/GenBank/DDBJ databases">
        <title>Updated reference genomes for cyclostephanoid diatoms.</title>
        <authorList>
            <person name="Roberts W.R."/>
            <person name="Alverson A.J."/>
        </authorList>
    </citation>
    <scope>NUCLEOTIDE SEQUENCE [LARGE SCALE GENOMIC DNA]</scope>
    <source>
        <strain evidence="2 3">AJA232-27</strain>
    </source>
</reference>
<comment type="caution">
    <text evidence="2">The sequence shown here is derived from an EMBL/GenBank/DDBJ whole genome shotgun (WGS) entry which is preliminary data.</text>
</comment>